<reference evidence="14 15" key="1">
    <citation type="submission" date="2024-05" db="EMBL/GenBank/DDBJ databases">
        <authorList>
            <person name="Wallberg A."/>
        </authorList>
    </citation>
    <scope>NUCLEOTIDE SEQUENCE [LARGE SCALE GENOMIC DNA]</scope>
</reference>
<keyword evidence="2 10" id="KW-0812">Transmembrane</keyword>
<dbReference type="InterPro" id="IPR036179">
    <property type="entry name" value="Ig-like_dom_sf"/>
</dbReference>
<dbReference type="SMART" id="SM00409">
    <property type="entry name" value="IG"/>
    <property type="match status" value="5"/>
</dbReference>
<dbReference type="PROSITE" id="PS50853">
    <property type="entry name" value="FN3"/>
    <property type="match status" value="3"/>
</dbReference>
<dbReference type="Pfam" id="PF13927">
    <property type="entry name" value="Ig_3"/>
    <property type="match status" value="2"/>
</dbReference>
<evidence type="ECO:0000256" key="11">
    <source>
        <dbReference type="SAM" id="SignalP"/>
    </source>
</evidence>
<feature type="domain" description="Ig-like" evidence="12">
    <location>
        <begin position="319"/>
        <end position="412"/>
    </location>
</feature>
<organism evidence="14 15">
    <name type="scientific">Meganyctiphanes norvegica</name>
    <name type="common">Northern krill</name>
    <name type="synonym">Thysanopoda norvegica</name>
    <dbReference type="NCBI Taxonomy" id="48144"/>
    <lineage>
        <taxon>Eukaryota</taxon>
        <taxon>Metazoa</taxon>
        <taxon>Ecdysozoa</taxon>
        <taxon>Arthropoda</taxon>
        <taxon>Crustacea</taxon>
        <taxon>Multicrustacea</taxon>
        <taxon>Malacostraca</taxon>
        <taxon>Eumalacostraca</taxon>
        <taxon>Eucarida</taxon>
        <taxon>Euphausiacea</taxon>
        <taxon>Euphausiidae</taxon>
        <taxon>Meganyctiphanes</taxon>
    </lineage>
</organism>
<feature type="signal peptide" evidence="11">
    <location>
        <begin position="1"/>
        <end position="28"/>
    </location>
</feature>
<dbReference type="Proteomes" id="UP001497623">
    <property type="component" value="Unassembled WGS sequence"/>
</dbReference>
<evidence type="ECO:0000256" key="3">
    <source>
        <dbReference type="ARBA" id="ARBA00022729"/>
    </source>
</evidence>
<dbReference type="SMART" id="SM00406">
    <property type="entry name" value="IGv"/>
    <property type="match status" value="3"/>
</dbReference>
<evidence type="ECO:0000256" key="10">
    <source>
        <dbReference type="SAM" id="Phobius"/>
    </source>
</evidence>
<feature type="compositionally biased region" description="Basic and acidic residues" evidence="9">
    <location>
        <begin position="980"/>
        <end position="993"/>
    </location>
</feature>
<evidence type="ECO:0000313" key="15">
    <source>
        <dbReference type="Proteomes" id="UP001497623"/>
    </source>
</evidence>
<keyword evidence="7" id="KW-1015">Disulfide bond</keyword>
<dbReference type="InterPro" id="IPR007110">
    <property type="entry name" value="Ig-like_dom"/>
</dbReference>
<feature type="region of interest" description="Disordered" evidence="9">
    <location>
        <begin position="959"/>
        <end position="1023"/>
    </location>
</feature>
<evidence type="ECO:0000256" key="9">
    <source>
        <dbReference type="SAM" id="MobiDB-lite"/>
    </source>
</evidence>
<feature type="domain" description="Fibronectin type-III" evidence="13">
    <location>
        <begin position="652"/>
        <end position="755"/>
    </location>
</feature>
<feature type="domain" description="Ig-like" evidence="12">
    <location>
        <begin position="129"/>
        <end position="222"/>
    </location>
</feature>
<dbReference type="InterPro" id="IPR036116">
    <property type="entry name" value="FN3_sf"/>
</dbReference>
<keyword evidence="6 10" id="KW-0472">Membrane</keyword>
<dbReference type="CDD" id="cd00063">
    <property type="entry name" value="FN3"/>
    <property type="match status" value="3"/>
</dbReference>
<proteinExistence type="predicted"/>
<keyword evidence="15" id="KW-1185">Reference proteome</keyword>
<evidence type="ECO:0000313" key="14">
    <source>
        <dbReference type="EMBL" id="CAL4062035.1"/>
    </source>
</evidence>
<evidence type="ECO:0000256" key="5">
    <source>
        <dbReference type="ARBA" id="ARBA00022989"/>
    </source>
</evidence>
<keyword evidence="8" id="KW-0393">Immunoglobulin domain</keyword>
<dbReference type="Gene3D" id="2.60.40.10">
    <property type="entry name" value="Immunoglobulins"/>
    <property type="match status" value="8"/>
</dbReference>
<dbReference type="FunFam" id="2.60.40.10:FF:000032">
    <property type="entry name" value="palladin isoform X1"/>
    <property type="match status" value="2"/>
</dbReference>
<feature type="domain" description="Ig-like" evidence="12">
    <location>
        <begin position="227"/>
        <end position="314"/>
    </location>
</feature>
<dbReference type="SMART" id="SM00060">
    <property type="entry name" value="FN3"/>
    <property type="match status" value="3"/>
</dbReference>
<accession>A0AAV2PPJ0</accession>
<name>A0AAV2PPJ0_MEGNR</name>
<evidence type="ECO:0000259" key="13">
    <source>
        <dbReference type="PROSITE" id="PS50853"/>
    </source>
</evidence>
<evidence type="ECO:0000256" key="7">
    <source>
        <dbReference type="ARBA" id="ARBA00023157"/>
    </source>
</evidence>
<dbReference type="InterPro" id="IPR003599">
    <property type="entry name" value="Ig_sub"/>
</dbReference>
<evidence type="ECO:0000256" key="1">
    <source>
        <dbReference type="ARBA" id="ARBA00004167"/>
    </source>
</evidence>
<keyword evidence="4" id="KW-0677">Repeat</keyword>
<dbReference type="SMART" id="SM00408">
    <property type="entry name" value="IGc2"/>
    <property type="match status" value="5"/>
</dbReference>
<feature type="domain" description="Ig-like" evidence="12">
    <location>
        <begin position="421"/>
        <end position="507"/>
    </location>
</feature>
<dbReference type="InterPro" id="IPR013098">
    <property type="entry name" value="Ig_I-set"/>
</dbReference>
<evidence type="ECO:0000256" key="2">
    <source>
        <dbReference type="ARBA" id="ARBA00022692"/>
    </source>
</evidence>
<dbReference type="InterPro" id="IPR003961">
    <property type="entry name" value="FN3_dom"/>
</dbReference>
<feature type="domain" description="Ig-like" evidence="12">
    <location>
        <begin position="33"/>
        <end position="123"/>
    </location>
</feature>
<evidence type="ECO:0000256" key="8">
    <source>
        <dbReference type="ARBA" id="ARBA00023319"/>
    </source>
</evidence>
<feature type="compositionally biased region" description="Low complexity" evidence="9">
    <location>
        <begin position="1059"/>
        <end position="1071"/>
    </location>
</feature>
<sequence length="1260" mass="139753">MAASWILYGHRTTTFIIIIAQMLHICKGQLSAPNILESPTDVLVALNEPATLNCHATGWPRPNITWFKDDRPFSPGSHHVLLDTGDLFFLRTLQTIEVNDAGVYWCIASNAMGQVISKNATLEIADMGTEFLSSPFSSHAAVGDTVLLTCTPPVGHPKPVVSWQKDGQPLPLWEGEPGTARYRVVDDGNLVITDVRLNDAGEYVCLARNQLAERRTDPAMLTVLVPPHIKSSSSIVNAKEGKTAELECLVDGSPHPEVFWHRINHSGELPLGRMELLDRSQVLRIQHLEPNDQGVYACTADNPAGQIQINITLNVKSAPQITVTPINARVRFNERVSFKCETSGSPTPYSYWRHEMTGMILSNVRPDNESNRITVDNLNTLTINKVRTQDQGYYVCSAVGVAGSAFNRVHLEVLEKGDMPPPIIAFGSPNQTLPLGTEAEMHCEARGTPEPKVTWERDGRLIRPNERTFIDRFGTLKISNLKISDTDVYKCTAESNTGSTTWISSLTVAKPTNPNIAFFKMPDKEALPEAPGHVSILGVNSTVVMLGWQHGTLGSSSLLGYTVQMWSPDRLGLWTITQTQLIPTTNHTSTPVALAVTDLLPDTRYIFVVRARNSHGVSLPSPTTITIKTLKKGDKQPLSLVYKAQSQMSQTKLRLLEVEPVKESMLRLAWLLLSDADLIEGINIYYRLLDSPCTDSLRKLKMESVSLHSTYGPPPSSHIIKNLRPSSEYEVFIVPYFRTVEGKASASIQATTFDATRDRTLPLVLHHNLINSTSALISWNHLPEYINSHCIGQYNLLVMDIMSGTEIEYSASVSSTWLRVPDLQPASSYKLWLRGITNQSLRPLSEPLLITTNNVIVSSNPKPAMAPSLLNSPFLIIVIIVSSAALVFIALLCAVLYCIYRRRQDKRLMYKRDLANDGASHYYTKAGNKGMSSELPRSFSDRSMGITSTLYTNLGSHGDPMTKLYHQSPPNSPNMNLKTKPREGHYENPDRIRLMSQNKSSDKSYQPPEPYATTHLLGHPYLNCPPNQTQVPLNIPLSTHNSPLPLKSSGFGSYNNSLSESNGSQGSQKSKGSQKDKGAQSRLVFRFPPPPKMVSGDNPSDPSSRRHAKLFQQETSSMGSSSTAGSQRSATNCLINSKNHIMQNMESKESKTSKKDHMTCLTNQECCSQRLITKRLRLSPETSIMDDDSDDSHYSESSYNSYELTESQDDWPESACLSNESRRVRCCSTCSTEESGYAPTYDNLANKHNLYNKIPLLQKL</sequence>
<dbReference type="EMBL" id="CAXKWB010000713">
    <property type="protein sequence ID" value="CAL4062035.1"/>
    <property type="molecule type" value="Genomic_DNA"/>
</dbReference>
<feature type="transmembrane region" description="Helical" evidence="10">
    <location>
        <begin position="874"/>
        <end position="900"/>
    </location>
</feature>
<dbReference type="InterPro" id="IPR013783">
    <property type="entry name" value="Ig-like_fold"/>
</dbReference>
<dbReference type="InterPro" id="IPR013106">
    <property type="entry name" value="Ig_V-set"/>
</dbReference>
<dbReference type="PANTHER" id="PTHR10075">
    <property type="entry name" value="BASIGIN RELATED"/>
    <property type="match status" value="1"/>
</dbReference>
<dbReference type="PANTHER" id="PTHR10075:SF103">
    <property type="entry name" value="ROUNDABOUT HOMOLOG 4"/>
    <property type="match status" value="1"/>
</dbReference>
<feature type="region of interest" description="Disordered" evidence="9">
    <location>
        <begin position="1044"/>
        <end position="1129"/>
    </location>
</feature>
<feature type="domain" description="Fibronectin type-III" evidence="13">
    <location>
        <begin position="530"/>
        <end position="632"/>
    </location>
</feature>
<feature type="compositionally biased region" description="Low complexity" evidence="9">
    <location>
        <begin position="1112"/>
        <end position="1129"/>
    </location>
</feature>
<gene>
    <name evidence="14" type="ORF">MNOR_LOCUS2356</name>
</gene>
<feature type="domain" description="Fibronectin type-III" evidence="13">
    <location>
        <begin position="761"/>
        <end position="855"/>
    </location>
</feature>
<evidence type="ECO:0000259" key="12">
    <source>
        <dbReference type="PROSITE" id="PS50835"/>
    </source>
</evidence>
<dbReference type="PROSITE" id="PS50835">
    <property type="entry name" value="IG_LIKE"/>
    <property type="match status" value="5"/>
</dbReference>
<dbReference type="AlphaFoldDB" id="A0AAV2PPJ0"/>
<comment type="caution">
    <text evidence="14">The sequence shown here is derived from an EMBL/GenBank/DDBJ whole genome shotgun (WGS) entry which is preliminary data.</text>
</comment>
<keyword evidence="3 11" id="KW-0732">Signal</keyword>
<keyword evidence="5 10" id="KW-1133">Transmembrane helix</keyword>
<feature type="region of interest" description="Disordered" evidence="9">
    <location>
        <begin position="1178"/>
        <end position="1201"/>
    </location>
</feature>
<feature type="chain" id="PRO_5043741089" evidence="11">
    <location>
        <begin position="29"/>
        <end position="1260"/>
    </location>
</feature>
<comment type="subcellular location">
    <subcellularLocation>
        <location evidence="1">Membrane</location>
        <topology evidence="1">Single-pass membrane protein</topology>
    </subcellularLocation>
</comment>
<dbReference type="FunFam" id="2.60.40.10:FF:000008">
    <property type="entry name" value="roundabout homolog 2 isoform X2"/>
    <property type="match status" value="1"/>
</dbReference>
<evidence type="ECO:0000256" key="6">
    <source>
        <dbReference type="ARBA" id="ARBA00023136"/>
    </source>
</evidence>
<evidence type="ECO:0000256" key="4">
    <source>
        <dbReference type="ARBA" id="ARBA00022737"/>
    </source>
</evidence>
<dbReference type="GO" id="GO:0048812">
    <property type="term" value="P:neuron projection morphogenesis"/>
    <property type="evidence" value="ECO:0007669"/>
    <property type="project" value="UniProtKB-ARBA"/>
</dbReference>
<dbReference type="Pfam" id="PF07679">
    <property type="entry name" value="I-set"/>
    <property type="match status" value="3"/>
</dbReference>
<dbReference type="GO" id="GO:0016020">
    <property type="term" value="C:membrane"/>
    <property type="evidence" value="ECO:0007669"/>
    <property type="project" value="UniProtKB-SubCell"/>
</dbReference>
<dbReference type="SUPFAM" id="SSF49265">
    <property type="entry name" value="Fibronectin type III"/>
    <property type="match status" value="2"/>
</dbReference>
<dbReference type="Pfam" id="PF00041">
    <property type="entry name" value="fn3"/>
    <property type="match status" value="1"/>
</dbReference>
<dbReference type="SUPFAM" id="SSF48726">
    <property type="entry name" value="Immunoglobulin"/>
    <property type="match status" value="5"/>
</dbReference>
<dbReference type="InterPro" id="IPR003598">
    <property type="entry name" value="Ig_sub2"/>
</dbReference>
<protein>
    <submittedName>
        <fullName evidence="14">Uncharacterized protein</fullName>
    </submittedName>
</protein>